<dbReference type="Proteomes" id="UP000267096">
    <property type="component" value="Unassembled WGS sequence"/>
</dbReference>
<evidence type="ECO:0000313" key="5">
    <source>
        <dbReference type="WBParaSite" id="ASIM_0000127901-mRNA-1"/>
    </source>
</evidence>
<feature type="region of interest" description="Disordered" evidence="2">
    <location>
        <begin position="1"/>
        <end position="52"/>
    </location>
</feature>
<evidence type="ECO:0000256" key="2">
    <source>
        <dbReference type="SAM" id="MobiDB-lite"/>
    </source>
</evidence>
<dbReference type="EMBL" id="UYRR01001112">
    <property type="protein sequence ID" value="VDK18481.1"/>
    <property type="molecule type" value="Genomic_DNA"/>
</dbReference>
<name>A0A0M3J184_ANISI</name>
<dbReference type="GO" id="GO:0005634">
    <property type="term" value="C:nucleus"/>
    <property type="evidence" value="ECO:0007669"/>
    <property type="project" value="TreeGrafter"/>
</dbReference>
<gene>
    <name evidence="3" type="ORF">ASIM_LOCUS1167</name>
</gene>
<sequence>MFVHVGKRKRKSKGSAKTQDVEMAQADDGTKESTKIIEDDGQDVPTREKRVRGTKAEIRKIPVPPHRYSPLKDNWVKIFTPIVKQLHLQIRFNLKSRNVEIRNSTDSDDLTNLQKTNITILRASSPFPGPAIKQEFESRYRNKDRCHKENSAFKK</sequence>
<evidence type="ECO:0000313" key="3">
    <source>
        <dbReference type="EMBL" id="VDK18481.1"/>
    </source>
</evidence>
<dbReference type="PANTHER" id="PTHR12826:SF13">
    <property type="entry name" value="RNA-BINDING PROTEIN PNO1"/>
    <property type="match status" value="1"/>
</dbReference>
<dbReference type="GO" id="GO:0003723">
    <property type="term" value="F:RNA binding"/>
    <property type="evidence" value="ECO:0007669"/>
    <property type="project" value="UniProtKB-KW"/>
</dbReference>
<keyword evidence="1" id="KW-0694">RNA-binding</keyword>
<dbReference type="WBParaSite" id="ASIM_0000127901-mRNA-1">
    <property type="protein sequence ID" value="ASIM_0000127901-mRNA-1"/>
    <property type="gene ID" value="ASIM_0000127901"/>
</dbReference>
<evidence type="ECO:0000256" key="1">
    <source>
        <dbReference type="ARBA" id="ARBA00022884"/>
    </source>
</evidence>
<reference evidence="3 4" key="2">
    <citation type="submission" date="2018-11" db="EMBL/GenBank/DDBJ databases">
        <authorList>
            <consortium name="Pathogen Informatics"/>
        </authorList>
    </citation>
    <scope>NUCLEOTIDE SEQUENCE [LARGE SCALE GENOMIC DNA]</scope>
</reference>
<organism evidence="5">
    <name type="scientific">Anisakis simplex</name>
    <name type="common">Herring worm</name>
    <dbReference type="NCBI Taxonomy" id="6269"/>
    <lineage>
        <taxon>Eukaryota</taxon>
        <taxon>Metazoa</taxon>
        <taxon>Ecdysozoa</taxon>
        <taxon>Nematoda</taxon>
        <taxon>Chromadorea</taxon>
        <taxon>Rhabditida</taxon>
        <taxon>Spirurina</taxon>
        <taxon>Ascaridomorpha</taxon>
        <taxon>Ascaridoidea</taxon>
        <taxon>Anisakidae</taxon>
        <taxon>Anisakis</taxon>
        <taxon>Anisakis simplex complex</taxon>
    </lineage>
</organism>
<protein>
    <submittedName>
        <fullName evidence="5">RNA-binding protein pno-1 (inferred by orthology to a C. elegans protein)</fullName>
    </submittedName>
</protein>
<evidence type="ECO:0000313" key="4">
    <source>
        <dbReference type="Proteomes" id="UP000267096"/>
    </source>
</evidence>
<dbReference type="OrthoDB" id="1932641at2759"/>
<dbReference type="PANTHER" id="PTHR12826">
    <property type="entry name" value="RIBONUCLEASE Y"/>
    <property type="match status" value="1"/>
</dbReference>
<feature type="compositionally biased region" description="Basic residues" evidence="2">
    <location>
        <begin position="1"/>
        <end position="14"/>
    </location>
</feature>
<reference evidence="5" key="1">
    <citation type="submission" date="2017-02" db="UniProtKB">
        <authorList>
            <consortium name="WormBaseParasite"/>
        </authorList>
    </citation>
    <scope>IDENTIFICATION</scope>
</reference>
<dbReference type="AlphaFoldDB" id="A0A0M3J184"/>
<accession>A0A0M3J184</accession>
<proteinExistence type="predicted"/>
<feature type="compositionally biased region" description="Basic and acidic residues" evidence="2">
    <location>
        <begin position="28"/>
        <end position="38"/>
    </location>
</feature>
<keyword evidence="4" id="KW-1185">Reference proteome</keyword>